<reference evidence="3 4" key="1">
    <citation type="journal article" date="2016" name="Nat. Commun.">
        <title>Thousands of microbial genomes shed light on interconnected biogeochemical processes in an aquifer system.</title>
        <authorList>
            <person name="Anantharaman K."/>
            <person name="Brown C.T."/>
            <person name="Hug L.A."/>
            <person name="Sharon I."/>
            <person name="Castelle C.J."/>
            <person name="Probst A.J."/>
            <person name="Thomas B.C."/>
            <person name="Singh A."/>
            <person name="Wilkins M.J."/>
            <person name="Karaoz U."/>
            <person name="Brodie E.L."/>
            <person name="Williams K.H."/>
            <person name="Hubbard S.S."/>
            <person name="Banfield J.F."/>
        </authorList>
    </citation>
    <scope>NUCLEOTIDE SEQUENCE [LARGE SCALE GENOMIC DNA]</scope>
</reference>
<dbReference type="Pfam" id="PF00437">
    <property type="entry name" value="T2SSE"/>
    <property type="match status" value="1"/>
</dbReference>
<organism evidence="3 4">
    <name type="scientific">Candidatus Roizmanbacteria bacterium RIFCSPHIGHO2_01_FULL_39_12c</name>
    <dbReference type="NCBI Taxonomy" id="1802031"/>
    <lineage>
        <taxon>Bacteria</taxon>
        <taxon>Candidatus Roizmaniibacteriota</taxon>
    </lineage>
</organism>
<dbReference type="CDD" id="cd01131">
    <property type="entry name" value="PilT"/>
    <property type="match status" value="1"/>
</dbReference>
<dbReference type="GO" id="GO:0016887">
    <property type="term" value="F:ATP hydrolysis activity"/>
    <property type="evidence" value="ECO:0007669"/>
    <property type="project" value="InterPro"/>
</dbReference>
<evidence type="ECO:0000313" key="3">
    <source>
        <dbReference type="EMBL" id="OGK17041.1"/>
    </source>
</evidence>
<evidence type="ECO:0000259" key="2">
    <source>
        <dbReference type="PROSITE" id="PS00662"/>
    </source>
</evidence>
<comment type="caution">
    <text evidence="3">The sequence shown here is derived from an EMBL/GenBank/DDBJ whole genome shotgun (WGS) entry which is preliminary data.</text>
</comment>
<dbReference type="Proteomes" id="UP000177208">
    <property type="component" value="Unassembled WGS sequence"/>
</dbReference>
<dbReference type="Gene3D" id="3.30.450.90">
    <property type="match status" value="1"/>
</dbReference>
<gene>
    <name evidence="3" type="ORF">A2774_01275</name>
</gene>
<dbReference type="NCBIfam" id="TIGR01420">
    <property type="entry name" value="pilT_fam"/>
    <property type="match status" value="1"/>
</dbReference>
<dbReference type="AlphaFoldDB" id="A0A1F7GDL0"/>
<dbReference type="Gene3D" id="3.40.50.300">
    <property type="entry name" value="P-loop containing nucleotide triphosphate hydrolases"/>
    <property type="match status" value="1"/>
</dbReference>
<dbReference type="PANTHER" id="PTHR30486">
    <property type="entry name" value="TWITCHING MOTILITY PROTEIN PILT"/>
    <property type="match status" value="1"/>
</dbReference>
<dbReference type="InterPro" id="IPR050921">
    <property type="entry name" value="T4SS_GSP_E_ATPase"/>
</dbReference>
<dbReference type="InterPro" id="IPR027417">
    <property type="entry name" value="P-loop_NTPase"/>
</dbReference>
<accession>A0A1F7GDL0</accession>
<dbReference type="InterPro" id="IPR001482">
    <property type="entry name" value="T2SS/T4SS_dom"/>
</dbReference>
<dbReference type="EMBL" id="MFZG01000014">
    <property type="protein sequence ID" value="OGK17041.1"/>
    <property type="molecule type" value="Genomic_DNA"/>
</dbReference>
<evidence type="ECO:0000256" key="1">
    <source>
        <dbReference type="ARBA" id="ARBA00006611"/>
    </source>
</evidence>
<dbReference type="InterPro" id="IPR006321">
    <property type="entry name" value="PilT/PilU"/>
</dbReference>
<comment type="similarity">
    <text evidence="1">Belongs to the GSP E family.</text>
</comment>
<dbReference type="GO" id="GO:0005524">
    <property type="term" value="F:ATP binding"/>
    <property type="evidence" value="ECO:0007669"/>
    <property type="project" value="InterPro"/>
</dbReference>
<proteinExistence type="inferred from homology"/>
<dbReference type="SUPFAM" id="SSF52540">
    <property type="entry name" value="P-loop containing nucleoside triphosphate hydrolases"/>
    <property type="match status" value="1"/>
</dbReference>
<sequence>MDLFHLFDTTIEKQASDLHLIPNYYPTIRINNDLYIIKSVNVLTHEIIEKLVISILNEEQKENLFANKEIDLGYEYKSNRFRTNIYYSKNKLAAAFRLIGSKIKTIEELNLPDQLHQFTSVNQGLILVTGPTGEGKSTTLAAIIDEINHKYSKHVITIEDPIEYVYPIAKSIISQRELHQDTHSWNIALRSTLREDPDIVLIGEMRDYETIQSALTIAETGHLVFSTLHTGSTSETINRIIDVFPANQQNQVRSQLAQVLKAVVAQRLIPSLDKTKRLPAVEILLNISSVAAVIREGRTHLLDNILETEEEQGLTLFEKYLLRLYEKSLISKDTALSYAIRPNEMRKFLK</sequence>
<name>A0A1F7GDL0_9BACT</name>
<dbReference type="PROSITE" id="PS00662">
    <property type="entry name" value="T2SP_E"/>
    <property type="match status" value="1"/>
</dbReference>
<evidence type="ECO:0000313" key="4">
    <source>
        <dbReference type="Proteomes" id="UP000177208"/>
    </source>
</evidence>
<protein>
    <recommendedName>
        <fullName evidence="2">Bacterial type II secretion system protein E domain-containing protein</fullName>
    </recommendedName>
</protein>
<feature type="domain" description="Bacterial type II secretion system protein E" evidence="2">
    <location>
        <begin position="193"/>
        <end position="207"/>
    </location>
</feature>